<accession>M0D8H2</accession>
<dbReference type="eggNOG" id="arCOG09119">
    <property type="taxonomic scope" value="Archaea"/>
</dbReference>
<dbReference type="InParanoid" id="M0D8H2"/>
<gene>
    <name evidence="5" type="ORF">C474_09819</name>
</gene>
<dbReference type="EMBL" id="AOIV01000023">
    <property type="protein sequence ID" value="ELZ31123.1"/>
    <property type="molecule type" value="Genomic_DNA"/>
</dbReference>
<dbReference type="GO" id="GO:0006080">
    <property type="term" value="P:substituted mannan metabolic process"/>
    <property type="evidence" value="ECO:0007669"/>
    <property type="project" value="InterPro"/>
</dbReference>
<evidence type="ECO:0000256" key="1">
    <source>
        <dbReference type="ARBA" id="ARBA00007754"/>
    </source>
</evidence>
<dbReference type="OrthoDB" id="210716at2157"/>
<keyword evidence="6" id="KW-1185">Reference proteome</keyword>
<dbReference type="Proteomes" id="UP000011513">
    <property type="component" value="Unassembled WGS sequence"/>
</dbReference>
<dbReference type="Gene3D" id="3.20.20.80">
    <property type="entry name" value="Glycosidases"/>
    <property type="match status" value="1"/>
</dbReference>
<dbReference type="InterPro" id="IPR000805">
    <property type="entry name" value="Glyco_hydro_26"/>
</dbReference>
<dbReference type="PROSITE" id="PS51764">
    <property type="entry name" value="GH26"/>
    <property type="match status" value="1"/>
</dbReference>
<sequence length="365" mass="40195">MDRRQFLGLVGASAGAAVGVAGLTRTASETGATRTGDFLAGVSVDRPTVETLDRFERWTGKRHAVVTQYAALGQSDEEIAWTMSVLEALWERGHVPMLVLEPTFGSEAATPTTVSADVAAGDHDGRVDAWGDALTDWVRRGFGRPNRRLFVEFAPEMNGDWVKWGAPAGGSTPEDYVEMFRRVRGRVMSTGLDASDVQWVWGPNAGGRGGIPIPRYYPGDDAVDWAAVNGYNWWEWAGWFSPPEIYAKAFEQVRSVTDAPLAITEVACSSEVGGGNDPERKAAWIADFYDYVVAEDVRLVSWFEHAKETDWRVFDGVRGTDGATVGGETVRVYDAYKRVMDRESTLGAHPTDPRRLTDREFRGAF</sequence>
<dbReference type="RefSeq" id="WP_008386263.1">
    <property type="nucleotide sequence ID" value="NZ_AOIV01000023.1"/>
</dbReference>
<dbReference type="InterPro" id="IPR022790">
    <property type="entry name" value="GH26_dom"/>
</dbReference>
<dbReference type="PANTHER" id="PTHR40079">
    <property type="entry name" value="MANNAN ENDO-1,4-BETA-MANNOSIDASE E-RELATED"/>
    <property type="match status" value="1"/>
</dbReference>
<proteinExistence type="inferred from homology"/>
<organism evidence="5 6">
    <name type="scientific">Halogeometricum pallidum JCM 14848</name>
    <dbReference type="NCBI Taxonomy" id="1227487"/>
    <lineage>
        <taxon>Archaea</taxon>
        <taxon>Methanobacteriati</taxon>
        <taxon>Methanobacteriota</taxon>
        <taxon>Stenosarchaea group</taxon>
        <taxon>Halobacteria</taxon>
        <taxon>Halobacteriales</taxon>
        <taxon>Haloferacaceae</taxon>
        <taxon>Halogeometricum</taxon>
    </lineage>
</organism>
<feature type="domain" description="GH26" evidence="4">
    <location>
        <begin position="14"/>
        <end position="349"/>
    </location>
</feature>
<dbReference type="GO" id="GO:0016985">
    <property type="term" value="F:mannan endo-1,4-beta-mannosidase activity"/>
    <property type="evidence" value="ECO:0007669"/>
    <property type="project" value="InterPro"/>
</dbReference>
<dbReference type="PANTHER" id="PTHR40079:SF4">
    <property type="entry name" value="GH26 DOMAIN-CONTAINING PROTEIN-RELATED"/>
    <property type="match status" value="1"/>
</dbReference>
<evidence type="ECO:0000256" key="3">
    <source>
        <dbReference type="ARBA" id="ARBA00023295"/>
    </source>
</evidence>
<name>M0D8H2_HALPD</name>
<dbReference type="InterPro" id="IPR017853">
    <property type="entry name" value="GH"/>
</dbReference>
<dbReference type="AlphaFoldDB" id="M0D8H2"/>
<keyword evidence="2" id="KW-0378">Hydrolase</keyword>
<dbReference type="SUPFAM" id="SSF51445">
    <property type="entry name" value="(Trans)glycosidases"/>
    <property type="match status" value="1"/>
</dbReference>
<evidence type="ECO:0000256" key="2">
    <source>
        <dbReference type="ARBA" id="ARBA00022801"/>
    </source>
</evidence>
<reference evidence="5 6" key="1">
    <citation type="journal article" date="2014" name="PLoS Genet.">
        <title>Phylogenetically driven sequencing of extremely halophilic archaea reveals strategies for static and dynamic osmo-response.</title>
        <authorList>
            <person name="Becker E.A."/>
            <person name="Seitzer P.M."/>
            <person name="Tritt A."/>
            <person name="Larsen D."/>
            <person name="Krusor M."/>
            <person name="Yao A.I."/>
            <person name="Wu D."/>
            <person name="Madern D."/>
            <person name="Eisen J.A."/>
            <person name="Darling A.E."/>
            <person name="Facciotti M.T."/>
        </authorList>
    </citation>
    <scope>NUCLEOTIDE SEQUENCE [LARGE SCALE GENOMIC DNA]</scope>
    <source>
        <strain evidence="5 6">JCM 14848</strain>
    </source>
</reference>
<evidence type="ECO:0000259" key="4">
    <source>
        <dbReference type="PROSITE" id="PS51764"/>
    </source>
</evidence>
<comment type="similarity">
    <text evidence="1">Belongs to the glycosyl hydrolase 26 family.</text>
</comment>
<comment type="caution">
    <text evidence="5">The sequence shown here is derived from an EMBL/GenBank/DDBJ whole genome shotgun (WGS) entry which is preliminary data.</text>
</comment>
<dbReference type="Pfam" id="PF02156">
    <property type="entry name" value="Glyco_hydro_26"/>
    <property type="match status" value="1"/>
</dbReference>
<keyword evidence="3" id="KW-0326">Glycosidase</keyword>
<evidence type="ECO:0000313" key="5">
    <source>
        <dbReference type="EMBL" id="ELZ31123.1"/>
    </source>
</evidence>
<protein>
    <submittedName>
        <fullName evidence="5">Beta-mannanase</fullName>
    </submittedName>
</protein>
<evidence type="ECO:0000313" key="6">
    <source>
        <dbReference type="Proteomes" id="UP000011513"/>
    </source>
</evidence>